<evidence type="ECO:0000256" key="1">
    <source>
        <dbReference type="SAM" id="MobiDB-lite"/>
    </source>
</evidence>
<gene>
    <name evidence="3" type="ORF">PMIN01_07005</name>
</gene>
<feature type="signal peptide" evidence="2">
    <location>
        <begin position="1"/>
        <end position="20"/>
    </location>
</feature>
<accession>A0A9P6GIH1</accession>
<keyword evidence="4" id="KW-1185">Reference proteome</keyword>
<dbReference type="Proteomes" id="UP000756921">
    <property type="component" value="Unassembled WGS sequence"/>
</dbReference>
<feature type="region of interest" description="Disordered" evidence="1">
    <location>
        <begin position="272"/>
        <end position="291"/>
    </location>
</feature>
<organism evidence="3 4">
    <name type="scientific">Paraphaeosphaeria minitans</name>
    <dbReference type="NCBI Taxonomy" id="565426"/>
    <lineage>
        <taxon>Eukaryota</taxon>
        <taxon>Fungi</taxon>
        <taxon>Dikarya</taxon>
        <taxon>Ascomycota</taxon>
        <taxon>Pezizomycotina</taxon>
        <taxon>Dothideomycetes</taxon>
        <taxon>Pleosporomycetidae</taxon>
        <taxon>Pleosporales</taxon>
        <taxon>Massarineae</taxon>
        <taxon>Didymosphaeriaceae</taxon>
        <taxon>Paraphaeosphaeria</taxon>
    </lineage>
</organism>
<proteinExistence type="predicted"/>
<evidence type="ECO:0000313" key="4">
    <source>
        <dbReference type="Proteomes" id="UP000756921"/>
    </source>
</evidence>
<dbReference type="AlphaFoldDB" id="A0A9P6GIH1"/>
<dbReference type="EMBL" id="WJXW01000006">
    <property type="protein sequence ID" value="KAF9735600.1"/>
    <property type="molecule type" value="Genomic_DNA"/>
</dbReference>
<name>A0A9P6GIH1_9PLEO</name>
<evidence type="ECO:0000256" key="2">
    <source>
        <dbReference type="SAM" id="SignalP"/>
    </source>
</evidence>
<feature type="compositionally biased region" description="Basic and acidic residues" evidence="1">
    <location>
        <begin position="134"/>
        <end position="148"/>
    </location>
</feature>
<protein>
    <submittedName>
        <fullName evidence="3">Uncharacterized protein</fullName>
    </submittedName>
</protein>
<evidence type="ECO:0000313" key="3">
    <source>
        <dbReference type="EMBL" id="KAF9735600.1"/>
    </source>
</evidence>
<reference evidence="3" key="1">
    <citation type="journal article" date="2020" name="Mol. Plant Microbe Interact.">
        <title>Genome Sequence of the Biocontrol Agent Coniothyrium minitans strain Conio (IMI 134523).</title>
        <authorList>
            <person name="Patel D."/>
            <person name="Shittu T.A."/>
            <person name="Baroncelli R."/>
            <person name="Muthumeenakshi S."/>
            <person name="Osborne T.H."/>
            <person name="Janganan T.K."/>
            <person name="Sreenivasaprasad S."/>
        </authorList>
    </citation>
    <scope>NUCLEOTIDE SEQUENCE</scope>
    <source>
        <strain evidence="3">Conio</strain>
    </source>
</reference>
<feature type="region of interest" description="Disordered" evidence="1">
    <location>
        <begin position="110"/>
        <end position="179"/>
    </location>
</feature>
<feature type="chain" id="PRO_5040270247" evidence="2">
    <location>
        <begin position="21"/>
        <end position="352"/>
    </location>
</feature>
<keyword evidence="2" id="KW-0732">Signal</keyword>
<comment type="caution">
    <text evidence="3">The sequence shown here is derived from an EMBL/GenBank/DDBJ whole genome shotgun (WGS) entry which is preliminary data.</text>
</comment>
<sequence length="352" mass="38168">MGLGLVLALVLVLVLVLALALRVENNPTLRHVHRCPFDPSSASRKRLEQRQEARVERVARLWSRPGTAVQLHSTLGGSCGPSSVTASAEALESCACALPEESGNAEQLDTCAPDGSGGTVPRTCRRGPGNMSTRSRDMPTRCREHADEGPENMSTRSRGPENMSRRASPSHRTYPGRQASELCRGPCRWYHAARPQHDVLSLWRLDTSDPALLSTGLRLVAYGESSARVRRPSMAPSTYLPTHPAAEENAVADRVRAQYNGWIAKINPSALPAPSSFQSTPRSSSEDRQGPLALCADGCRSVGLPESAALGVGPVGRRRSFELVKLPAQRTLSVRWDGMSRRCQHMANSLGR</sequence>